<keyword evidence="1" id="KW-1185">Reference proteome</keyword>
<accession>A0A914MFE4</accession>
<dbReference type="Proteomes" id="UP000887563">
    <property type="component" value="Unplaced"/>
</dbReference>
<sequence>MRDNVCNIFSNCQTTRTSSRRRICSNTFSSCHSFRTSSSCRILCKTKQIK</sequence>
<organism evidence="1 2">
    <name type="scientific">Meloidogyne incognita</name>
    <name type="common">Southern root-knot nematode worm</name>
    <name type="synonym">Oxyuris incognita</name>
    <dbReference type="NCBI Taxonomy" id="6306"/>
    <lineage>
        <taxon>Eukaryota</taxon>
        <taxon>Metazoa</taxon>
        <taxon>Ecdysozoa</taxon>
        <taxon>Nematoda</taxon>
        <taxon>Chromadorea</taxon>
        <taxon>Rhabditida</taxon>
        <taxon>Tylenchina</taxon>
        <taxon>Tylenchomorpha</taxon>
        <taxon>Tylenchoidea</taxon>
        <taxon>Meloidogynidae</taxon>
        <taxon>Meloidogyninae</taxon>
        <taxon>Meloidogyne</taxon>
        <taxon>Meloidogyne incognita group</taxon>
    </lineage>
</organism>
<evidence type="ECO:0000313" key="1">
    <source>
        <dbReference type="Proteomes" id="UP000887563"/>
    </source>
</evidence>
<evidence type="ECO:0000313" key="2">
    <source>
        <dbReference type="WBParaSite" id="Minc3s01624g25176"/>
    </source>
</evidence>
<reference evidence="2" key="1">
    <citation type="submission" date="2022-11" db="UniProtKB">
        <authorList>
            <consortium name="WormBaseParasite"/>
        </authorList>
    </citation>
    <scope>IDENTIFICATION</scope>
</reference>
<proteinExistence type="predicted"/>
<name>A0A914MFE4_MELIC</name>
<dbReference type="WBParaSite" id="Minc3s01624g25176">
    <property type="protein sequence ID" value="Minc3s01624g25176"/>
    <property type="gene ID" value="Minc3s01624g25176"/>
</dbReference>
<dbReference type="AlphaFoldDB" id="A0A914MFE4"/>
<protein>
    <submittedName>
        <fullName evidence="2">Candidate secreted effector</fullName>
    </submittedName>
</protein>